<dbReference type="EMBL" id="PYUC01000002">
    <property type="protein sequence ID" value="PTB22181.1"/>
    <property type="molecule type" value="Genomic_DNA"/>
</dbReference>
<name>A0A2T3Y0B5_9BURK</name>
<reference evidence="1 2" key="1">
    <citation type="submission" date="2018-03" db="EMBL/GenBank/DDBJ databases">
        <title>Whole genome analyses suggest that Burkholderia sensu lato contains two further novel genera in the rhizoxinica-symbiotica group Mycetohabitans gen. nov., and Trinickia gen. nov.: implications for the evolution of diazotrophy and nodulation in the Burkholderiaceae.</title>
        <authorList>
            <person name="Estrada De Los Santos P."/>
            <person name="Palmer M."/>
            <person name="Chavez-Ramirez B."/>
            <person name="Steenkamp E.T."/>
            <person name="Hirsch A.M."/>
            <person name="Manyaka P."/>
            <person name="Maluk M."/>
            <person name="Lafos M."/>
            <person name="Crook M."/>
            <person name="Gross E."/>
            <person name="Simon M.F."/>
            <person name="Bueno Dos Reis Junior F."/>
            <person name="Poole P.S."/>
            <person name="Venter S.N."/>
            <person name="James E.K."/>
        </authorList>
    </citation>
    <scope>NUCLEOTIDE SEQUENCE [LARGE SCALE GENOMIC DNA]</scope>
    <source>
        <strain evidence="1 2">JPY-366</strain>
    </source>
</reference>
<dbReference type="AlphaFoldDB" id="A0A2T3Y0B5"/>
<evidence type="ECO:0000313" key="2">
    <source>
        <dbReference type="Proteomes" id="UP000240638"/>
    </source>
</evidence>
<organism evidence="1 2">
    <name type="scientific">Trinickia symbiotica</name>
    <dbReference type="NCBI Taxonomy" id="863227"/>
    <lineage>
        <taxon>Bacteria</taxon>
        <taxon>Pseudomonadati</taxon>
        <taxon>Pseudomonadota</taxon>
        <taxon>Betaproteobacteria</taxon>
        <taxon>Burkholderiales</taxon>
        <taxon>Burkholderiaceae</taxon>
        <taxon>Trinickia</taxon>
    </lineage>
</organism>
<comment type="caution">
    <text evidence="1">The sequence shown here is derived from an EMBL/GenBank/DDBJ whole genome shotgun (WGS) entry which is preliminary data.</text>
</comment>
<sequence>MDGFVRHRIEGVSVDVEVIPAAPQGFTARFRIFGDAGDEPDWHAVHLTQGPFSTRRQAEEAAKSAALTRILEHGSHGH</sequence>
<protein>
    <submittedName>
        <fullName evidence="1">Uncharacterized protein</fullName>
    </submittedName>
</protein>
<dbReference type="RefSeq" id="WP_107149541.1">
    <property type="nucleotide sequence ID" value="NZ_PYUC01000002.1"/>
</dbReference>
<accession>A0A2T3Y0B5</accession>
<evidence type="ECO:0000313" key="1">
    <source>
        <dbReference type="EMBL" id="PTB22181.1"/>
    </source>
</evidence>
<proteinExistence type="predicted"/>
<dbReference type="Proteomes" id="UP000240638">
    <property type="component" value="Unassembled WGS sequence"/>
</dbReference>
<gene>
    <name evidence="1" type="ORF">C9I57_05045</name>
</gene>